<protein>
    <submittedName>
        <fullName evidence="1">Uncharacterized protein</fullName>
    </submittedName>
</protein>
<evidence type="ECO:0000313" key="2">
    <source>
        <dbReference type="Proteomes" id="UP001595843"/>
    </source>
</evidence>
<keyword evidence="2" id="KW-1185">Reference proteome</keyword>
<name>A0ABV8JFJ7_9BACL</name>
<dbReference type="RefSeq" id="WP_380704675.1">
    <property type="nucleotide sequence ID" value="NZ_JBHSAP010000009.1"/>
</dbReference>
<organism evidence="1 2">
    <name type="scientific">Salinithrix halophila</name>
    <dbReference type="NCBI Taxonomy" id="1485204"/>
    <lineage>
        <taxon>Bacteria</taxon>
        <taxon>Bacillati</taxon>
        <taxon>Bacillota</taxon>
        <taxon>Bacilli</taxon>
        <taxon>Bacillales</taxon>
        <taxon>Thermoactinomycetaceae</taxon>
        <taxon>Salinithrix</taxon>
    </lineage>
</organism>
<gene>
    <name evidence="1" type="ORF">ACFOUO_09920</name>
</gene>
<proteinExistence type="predicted"/>
<dbReference type="EMBL" id="JBHSAP010000009">
    <property type="protein sequence ID" value="MFC4077130.1"/>
    <property type="molecule type" value="Genomic_DNA"/>
</dbReference>
<evidence type="ECO:0000313" key="1">
    <source>
        <dbReference type="EMBL" id="MFC4077130.1"/>
    </source>
</evidence>
<sequence>MLTGTDPNSKKALEILSKGGALKDILQLNIEMHHAKMLIRYFEHMKNIQHLPIEMQEKFKDLGFKSLLLGHLIDQKNWDDLKLILNDIEPDIERSELYKIVKR</sequence>
<comment type="caution">
    <text evidence="1">The sequence shown here is derived from an EMBL/GenBank/DDBJ whole genome shotgun (WGS) entry which is preliminary data.</text>
</comment>
<reference evidence="2" key="1">
    <citation type="journal article" date="2019" name="Int. J. Syst. Evol. Microbiol.">
        <title>The Global Catalogue of Microorganisms (GCM) 10K type strain sequencing project: providing services to taxonomists for standard genome sequencing and annotation.</title>
        <authorList>
            <consortium name="The Broad Institute Genomics Platform"/>
            <consortium name="The Broad Institute Genome Sequencing Center for Infectious Disease"/>
            <person name="Wu L."/>
            <person name="Ma J."/>
        </authorList>
    </citation>
    <scope>NUCLEOTIDE SEQUENCE [LARGE SCALE GENOMIC DNA]</scope>
    <source>
        <strain evidence="2">IBRC-M 10813</strain>
    </source>
</reference>
<dbReference type="Proteomes" id="UP001595843">
    <property type="component" value="Unassembled WGS sequence"/>
</dbReference>
<accession>A0ABV8JFJ7</accession>